<reference evidence="1" key="1">
    <citation type="submission" date="2019-08" db="EMBL/GenBank/DDBJ databases">
        <authorList>
            <person name="Kucharzyk K."/>
            <person name="Murdoch R.W."/>
            <person name="Higgins S."/>
            <person name="Loffler F."/>
        </authorList>
    </citation>
    <scope>NUCLEOTIDE SEQUENCE</scope>
</reference>
<organism evidence="1">
    <name type="scientific">bioreactor metagenome</name>
    <dbReference type="NCBI Taxonomy" id="1076179"/>
    <lineage>
        <taxon>unclassified sequences</taxon>
        <taxon>metagenomes</taxon>
        <taxon>ecological metagenomes</taxon>
    </lineage>
</organism>
<dbReference type="AlphaFoldDB" id="A0A645B8K1"/>
<name>A0A645B8K1_9ZZZZ</name>
<dbReference type="EMBL" id="VSSQ01018504">
    <property type="protein sequence ID" value="MPM61742.1"/>
    <property type="molecule type" value="Genomic_DNA"/>
</dbReference>
<gene>
    <name evidence="1" type="ORF">SDC9_108602</name>
</gene>
<accession>A0A645B8K1</accession>
<protein>
    <submittedName>
        <fullName evidence="1">Uncharacterized protein</fullName>
    </submittedName>
</protein>
<proteinExistence type="predicted"/>
<sequence length="43" mass="4967">MLNNTIVTDIANIPNSYIELEYTNMQSIFEYGNREYCLAFGLS</sequence>
<comment type="caution">
    <text evidence="1">The sequence shown here is derived from an EMBL/GenBank/DDBJ whole genome shotgun (WGS) entry which is preliminary data.</text>
</comment>
<evidence type="ECO:0000313" key="1">
    <source>
        <dbReference type="EMBL" id="MPM61742.1"/>
    </source>
</evidence>